<dbReference type="AlphaFoldDB" id="D5BUI2"/>
<proteinExistence type="predicted"/>
<feature type="signal peptide" evidence="2">
    <location>
        <begin position="1"/>
        <end position="25"/>
    </location>
</feature>
<dbReference type="EMBL" id="CP001751">
    <property type="protein sequence ID" value="ADE39929.1"/>
    <property type="molecule type" value="Genomic_DNA"/>
</dbReference>
<gene>
    <name evidence="3" type="ordered locus">SAR116_1686</name>
</gene>
<name>D5BUI2_PUNMI</name>
<feature type="region of interest" description="Disordered" evidence="1">
    <location>
        <begin position="193"/>
        <end position="216"/>
    </location>
</feature>
<dbReference type="OrthoDB" id="5444556at2"/>
<evidence type="ECO:0000256" key="2">
    <source>
        <dbReference type="SAM" id="SignalP"/>
    </source>
</evidence>
<dbReference type="PROSITE" id="PS51257">
    <property type="entry name" value="PROKAR_LIPOPROTEIN"/>
    <property type="match status" value="1"/>
</dbReference>
<organism evidence="3 4">
    <name type="scientific">Puniceispirillum marinum (strain IMCC1322)</name>
    <dbReference type="NCBI Taxonomy" id="488538"/>
    <lineage>
        <taxon>Bacteria</taxon>
        <taxon>Pseudomonadati</taxon>
        <taxon>Pseudomonadota</taxon>
        <taxon>Alphaproteobacteria</taxon>
        <taxon>Candidatus Puniceispirillales</taxon>
        <taxon>Candidatus Puniceispirillaceae</taxon>
        <taxon>Candidatus Puniceispirillum</taxon>
    </lineage>
</organism>
<evidence type="ECO:0000256" key="1">
    <source>
        <dbReference type="SAM" id="MobiDB-lite"/>
    </source>
</evidence>
<dbReference type="RefSeq" id="WP_013046556.1">
    <property type="nucleotide sequence ID" value="NC_014010.1"/>
</dbReference>
<evidence type="ECO:0000313" key="4">
    <source>
        <dbReference type="Proteomes" id="UP000007460"/>
    </source>
</evidence>
<protein>
    <submittedName>
        <fullName evidence="3">Uncharacterized protein</fullName>
    </submittedName>
</protein>
<feature type="compositionally biased region" description="Low complexity" evidence="1">
    <location>
        <begin position="196"/>
        <end position="208"/>
    </location>
</feature>
<reference evidence="3 4" key="1">
    <citation type="journal article" date="2010" name="J. Bacteriol.">
        <title>Complete genome sequence of "Candidatus Puniceispirillum marinum" IMCC1322, a representative of the SAR116 clade in the Alphaproteobacteria.</title>
        <authorList>
            <person name="Oh H.M."/>
            <person name="Kwon K.K."/>
            <person name="Kang I."/>
            <person name="Kang S.G."/>
            <person name="Lee J.H."/>
            <person name="Kim S.J."/>
            <person name="Cho J.C."/>
        </authorList>
    </citation>
    <scope>NUCLEOTIDE SEQUENCE [LARGE SCALE GENOMIC DNA]</scope>
    <source>
        <strain evidence="3 4">IMCC1322</strain>
    </source>
</reference>
<dbReference type="eggNOG" id="ENOG502ZCI4">
    <property type="taxonomic scope" value="Bacteria"/>
</dbReference>
<dbReference type="Proteomes" id="UP000007460">
    <property type="component" value="Chromosome"/>
</dbReference>
<evidence type="ECO:0000313" key="3">
    <source>
        <dbReference type="EMBL" id="ADE39929.1"/>
    </source>
</evidence>
<keyword evidence="4" id="KW-1185">Reference proteome</keyword>
<feature type="chain" id="PRO_5003069664" evidence="2">
    <location>
        <begin position="26"/>
        <end position="379"/>
    </location>
</feature>
<dbReference type="STRING" id="488538.SAR116_1686"/>
<sequence length="379" mass="40813">MLRSLVLASVLFFGLTSFFSHQTLASCFSDQPFYGSASIVYTPKSNFSKKPKPEDIEEARQQALLAAWNKYISTCMEAGRMQQYLARGSEILGNLDNYILGKELSHKVDKKSKIVNAEALLTINQSLVDGLFTQASGGGDGDGAYMVWIFAAKQATYTAGGDTTTYDADVEKNSSSRSLKSVEIVEAQDDTTAVESTLSESKNSSQSSGKTVNRGTETTSVIREYDVVPSADFSTKMAEVLSLANYEPIDYVDLVNECGGEELEIVEEELALNGKMSRETRKSVITAARDCEVEYLAIGTIDINQPRASGVEGYNVVVSINGEVLSLAKRLPKKVAAIGPVQAQAGGPEDNTAVRNALITAGDFTANEIVSRLNAKGVN</sequence>
<dbReference type="KEGG" id="apb:SAR116_1686"/>
<dbReference type="HOGENOM" id="CLU_064459_0_0_5"/>
<keyword evidence="2" id="KW-0732">Signal</keyword>
<accession>D5BUI2</accession>